<keyword evidence="2" id="KW-1185">Reference proteome</keyword>
<organism evidence="1 2">
    <name type="scientific">Aquariibacter albus</name>
    <dbReference type="NCBI Taxonomy" id="2759899"/>
    <lineage>
        <taxon>Bacteria</taxon>
        <taxon>Pseudomonadati</taxon>
        <taxon>Pseudomonadota</taxon>
        <taxon>Betaproteobacteria</taxon>
        <taxon>Burkholderiales</taxon>
        <taxon>Sphaerotilaceae</taxon>
        <taxon>Aquariibacter</taxon>
    </lineage>
</organism>
<evidence type="ECO:0000313" key="1">
    <source>
        <dbReference type="EMBL" id="MBB1162672.1"/>
    </source>
</evidence>
<accession>A0A839HMQ2</accession>
<sequence length="144" mass="16100">MFLFNGIRAEVEPVPKKKGWYQLTGKHIERWTVDVCDTFGDLSTGGIKVDHGAKILGIHNRDPEIAQQDPRFNEENNPEDGATFGVYLEGGRTYMLMAVNQAEYVILRFLCPHEAGDDEAFDPISDYRVEQPSTKAKGAKKVAA</sequence>
<dbReference type="Proteomes" id="UP000586093">
    <property type="component" value="Unassembled WGS sequence"/>
</dbReference>
<comment type="caution">
    <text evidence="1">The sequence shown here is derived from an EMBL/GenBank/DDBJ whole genome shotgun (WGS) entry which is preliminary data.</text>
</comment>
<dbReference type="RefSeq" id="WP_182664835.1">
    <property type="nucleotide sequence ID" value="NZ_JACIVI010000004.1"/>
</dbReference>
<name>A0A839HMQ2_9BURK</name>
<reference evidence="1 2" key="1">
    <citation type="submission" date="2020-08" db="EMBL/GenBank/DDBJ databases">
        <title>Aquariorum lacteus gen. nov., sp. nov., a new member of the family Comamonadaceae, isolated from freshwater aquarium.</title>
        <authorList>
            <person name="Chun S.-J."/>
        </authorList>
    </citation>
    <scope>NUCLEOTIDE SEQUENCE [LARGE SCALE GENOMIC DNA]</scope>
    <source>
        <strain evidence="1 2">SJAQ100</strain>
    </source>
</reference>
<protein>
    <submittedName>
        <fullName evidence="1">Uncharacterized protein</fullName>
    </submittedName>
</protein>
<dbReference type="AlphaFoldDB" id="A0A839HMQ2"/>
<evidence type="ECO:0000313" key="2">
    <source>
        <dbReference type="Proteomes" id="UP000586093"/>
    </source>
</evidence>
<proteinExistence type="predicted"/>
<gene>
    <name evidence="1" type="ORF">H4F90_11850</name>
</gene>
<dbReference type="EMBL" id="JACIVI010000004">
    <property type="protein sequence ID" value="MBB1162672.1"/>
    <property type="molecule type" value="Genomic_DNA"/>
</dbReference>